<proteinExistence type="predicted"/>
<dbReference type="InterPro" id="IPR023837">
    <property type="entry name" value="EccCb-like_Actinobacteria"/>
</dbReference>
<evidence type="ECO:0000256" key="3">
    <source>
        <dbReference type="ARBA" id="ARBA00022692"/>
    </source>
</evidence>
<comment type="caution">
    <text evidence="13">The sequence shown here is derived from an EMBL/GenBank/DDBJ whole genome shotgun (WGS) entry which is preliminary data.</text>
</comment>
<reference evidence="14" key="1">
    <citation type="journal article" date="2019" name="Int. J. Syst. Evol. Microbiol.">
        <title>The Global Catalogue of Microorganisms (GCM) 10K type strain sequencing project: providing services to taxonomists for standard genome sequencing and annotation.</title>
        <authorList>
            <consortium name="The Broad Institute Genomics Platform"/>
            <consortium name="The Broad Institute Genome Sequencing Center for Infectious Disease"/>
            <person name="Wu L."/>
            <person name="Ma J."/>
        </authorList>
    </citation>
    <scope>NUCLEOTIDE SEQUENCE [LARGE SCALE GENOMIC DNA]</scope>
    <source>
        <strain evidence="14">JCM 17986</strain>
    </source>
</reference>
<evidence type="ECO:0000256" key="9">
    <source>
        <dbReference type="PROSITE-ProRule" id="PRU00289"/>
    </source>
</evidence>
<dbReference type="PANTHER" id="PTHR22683:SF1">
    <property type="entry name" value="TYPE VII SECRETION SYSTEM PROTEIN ESSC"/>
    <property type="match status" value="1"/>
</dbReference>
<keyword evidence="6 9" id="KW-0067">ATP-binding</keyword>
<evidence type="ECO:0000256" key="11">
    <source>
        <dbReference type="SAM" id="Phobius"/>
    </source>
</evidence>
<dbReference type="InterPro" id="IPR023836">
    <property type="entry name" value="EccCa-like_Actinobacteria"/>
</dbReference>
<dbReference type="NCBIfam" id="TIGR03924">
    <property type="entry name" value="T7SS_EccC_a"/>
    <property type="match status" value="1"/>
</dbReference>
<keyword evidence="3 11" id="KW-0812">Transmembrane</keyword>
<evidence type="ECO:0000313" key="14">
    <source>
        <dbReference type="Proteomes" id="UP001500466"/>
    </source>
</evidence>
<name>A0ABP9I2V4_9ACTN</name>
<dbReference type="NCBIfam" id="TIGR03925">
    <property type="entry name" value="T7SS_EccC_b"/>
    <property type="match status" value="1"/>
</dbReference>
<dbReference type="InterPro" id="IPR002543">
    <property type="entry name" value="FtsK_dom"/>
</dbReference>
<evidence type="ECO:0000256" key="7">
    <source>
        <dbReference type="ARBA" id="ARBA00022989"/>
    </source>
</evidence>
<keyword evidence="5 9" id="KW-0547">Nucleotide-binding</keyword>
<feature type="domain" description="FtsK" evidence="12">
    <location>
        <begin position="450"/>
        <end position="650"/>
    </location>
</feature>
<keyword evidence="4" id="KW-0677">Repeat</keyword>
<sequence length="1330" mass="142032">MTVVIVKRPPRVYPPAVPADEVVLQAPPELERRQEQGWMNSLLPMMTTLGSAGFLFMPGANKMMFVMGGMMMMSSLGMVIANIARARRGNSPAMLDARRDYLKYLDQQRGKVRRTARRQRGAQLWTHPAPDQLWSVVAGGRRIWERRAGDADFAQIRVGTGQQQLATPLVAPQTAPLDDLEPLCAEAMRRFLLTQSMLDDLPMAVSLRSFYHLTVSGDPDTVYGVARAMLAQLAVLHSPDDVVIAAAVHPSKAPQWDWAKWLPHAQHPTETDGAGSLRLIVADLGEVERLLGERIGNRPRFAPGGAPVLDQPHLVVVLDGGTVPSGSVLAASEGLQGVTIIEVVAGPLDELRGGLAVVAEPDRLVLDSASGTAYEGRPDVLSVHDAEALARALAPLRLSNADGDEPLLANLDFTELMGVGDAASVDVAQTWRPRAPHDRLRVPIGLGEGGEPVFLDLKESALEGMGPHGLCVGATGSGKSELLRTLVLGLAMTHSSEILNFVLADFKGGATFSGMSDMPHVAAVITNLADDLTLVDRMRDAITGELTRRQELLRAAGNYPNIHEYERARAAGAPLEPLSSLVIIIDEFSELLTAKPDFIDMFIQIGRIGRSLGVHLLLASQRLEEGRLRGLDTYLSYRIGLRTFSAAESRAVLGVPDAYQLPPVPGSGLLKFDTESMSRFKAAYVSGAYRSASLAANRSGGAPRPVLFGNAWTPEAAFVPAQQSAAVSAAVPEPDPEPGAPGGPGNPALAETVLDVIVRRMAGQGPPAHQVWLPPLEESPSLDAVFASVAPLAATPDRGLAAAGWAGNGRLAAPLGIVDKPFEQRRDMLFVDLAGAAGHVLIVGGPRSGKSTLARTLVASLALTHTPAEAQFYCLDFGGGGLASLGELPHVGGVAGRMDGEMVRRIVSEVAGILERRETMFRAQGIDSIATFRQRRAAGLLPGEEWGDVFLVVDGWLTVRNDYEALEAAITDIATRGLGYGVHVVVTAGRWPEVRPALKDQLQTRLELRLGEPMESEVDRRIAVNVPTGAPGRGLTPDGLHFLAALPRVDGSGDPLDLADGASDLVARVKAAWPGAPAPRVRMLPRLLAYDRLPTPDAVPGQAVPIGIDEAALEPVFLDFRVEPSFVLFGENESGKSAFLRTVARGICDRYTPAQARIITVDYRRSLLGAVPEAHLLHYVAAGPALGPVVEQVCDSLSRRIPGPEVTQEQLRNRSWWSAPDVFFLIDDYDLVASSSGNPLAPLIEYLPLARDVGLHLVIARGSGGAARALYEPVLQKLLDLGTGGLLLSGSRDEGPLIGGVRPAQLPPGRGQLVSRRRGVSTIQTAWLQN</sequence>
<feature type="domain" description="FtsK" evidence="12">
    <location>
        <begin position="825"/>
        <end position="1017"/>
    </location>
</feature>
<keyword evidence="8 11" id="KW-0472">Membrane</keyword>
<dbReference type="Proteomes" id="UP001500466">
    <property type="component" value="Unassembled WGS sequence"/>
</dbReference>
<dbReference type="RefSeq" id="WP_345679333.1">
    <property type="nucleotide sequence ID" value="NZ_BAABHS010000030.1"/>
</dbReference>
<accession>A0ABP9I2V4</accession>
<keyword evidence="14" id="KW-1185">Reference proteome</keyword>
<evidence type="ECO:0000256" key="10">
    <source>
        <dbReference type="SAM" id="MobiDB-lite"/>
    </source>
</evidence>
<feature type="region of interest" description="Disordered" evidence="10">
    <location>
        <begin position="726"/>
        <end position="747"/>
    </location>
</feature>
<feature type="binding site" evidence="9">
    <location>
        <begin position="1130"/>
        <end position="1137"/>
    </location>
    <ligand>
        <name>ATP</name>
        <dbReference type="ChEBI" id="CHEBI:30616"/>
    </ligand>
</feature>
<gene>
    <name evidence="13" type="ORF">GCM10023205_64860</name>
</gene>
<evidence type="ECO:0000256" key="8">
    <source>
        <dbReference type="ARBA" id="ARBA00023136"/>
    </source>
</evidence>
<feature type="binding site" evidence="9">
    <location>
        <begin position="844"/>
        <end position="851"/>
    </location>
    <ligand>
        <name>ATP</name>
        <dbReference type="ChEBI" id="CHEBI:30616"/>
    </ligand>
</feature>
<protein>
    <submittedName>
        <fullName evidence="13">Type VII secretion protein EccC</fullName>
    </submittedName>
</protein>
<dbReference type="InterPro" id="IPR050206">
    <property type="entry name" value="FtsK/SpoIIIE/SftA"/>
</dbReference>
<organism evidence="13 14">
    <name type="scientific">Yinghuangia aomiensis</name>
    <dbReference type="NCBI Taxonomy" id="676205"/>
    <lineage>
        <taxon>Bacteria</taxon>
        <taxon>Bacillati</taxon>
        <taxon>Actinomycetota</taxon>
        <taxon>Actinomycetes</taxon>
        <taxon>Kitasatosporales</taxon>
        <taxon>Streptomycetaceae</taxon>
        <taxon>Yinghuangia</taxon>
    </lineage>
</organism>
<comment type="subcellular location">
    <subcellularLocation>
        <location evidence="1">Cell membrane</location>
        <topology evidence="1">Multi-pass membrane protein</topology>
    </subcellularLocation>
</comment>
<evidence type="ECO:0000256" key="2">
    <source>
        <dbReference type="ARBA" id="ARBA00022475"/>
    </source>
</evidence>
<dbReference type="SMART" id="SM00382">
    <property type="entry name" value="AAA"/>
    <property type="match status" value="3"/>
</dbReference>
<dbReference type="PANTHER" id="PTHR22683">
    <property type="entry name" value="SPORULATION PROTEIN RELATED"/>
    <property type="match status" value="1"/>
</dbReference>
<feature type="transmembrane region" description="Helical" evidence="11">
    <location>
        <begin position="38"/>
        <end position="57"/>
    </location>
</feature>
<evidence type="ECO:0000256" key="6">
    <source>
        <dbReference type="ARBA" id="ARBA00022840"/>
    </source>
</evidence>
<feature type="binding site" evidence="9">
    <location>
        <begin position="473"/>
        <end position="480"/>
    </location>
    <ligand>
        <name>ATP</name>
        <dbReference type="ChEBI" id="CHEBI:30616"/>
    </ligand>
</feature>
<feature type="domain" description="FtsK" evidence="12">
    <location>
        <begin position="1113"/>
        <end position="1294"/>
    </location>
</feature>
<keyword evidence="7 11" id="KW-1133">Transmembrane helix</keyword>
<dbReference type="SUPFAM" id="SSF52540">
    <property type="entry name" value="P-loop containing nucleoside triphosphate hydrolases"/>
    <property type="match status" value="3"/>
</dbReference>
<dbReference type="InterPro" id="IPR003593">
    <property type="entry name" value="AAA+_ATPase"/>
</dbReference>
<dbReference type="EMBL" id="BAABHS010000030">
    <property type="protein sequence ID" value="GAA4985517.1"/>
    <property type="molecule type" value="Genomic_DNA"/>
</dbReference>
<evidence type="ECO:0000256" key="5">
    <source>
        <dbReference type="ARBA" id="ARBA00022741"/>
    </source>
</evidence>
<dbReference type="InterPro" id="IPR027417">
    <property type="entry name" value="P-loop_NTPase"/>
</dbReference>
<keyword evidence="2" id="KW-1003">Cell membrane</keyword>
<dbReference type="PROSITE" id="PS50901">
    <property type="entry name" value="FTSK"/>
    <property type="match status" value="3"/>
</dbReference>
<evidence type="ECO:0000313" key="13">
    <source>
        <dbReference type="EMBL" id="GAA4985517.1"/>
    </source>
</evidence>
<dbReference type="Gene3D" id="3.40.50.300">
    <property type="entry name" value="P-loop containing nucleotide triphosphate hydrolases"/>
    <property type="match status" value="4"/>
</dbReference>
<evidence type="ECO:0000256" key="1">
    <source>
        <dbReference type="ARBA" id="ARBA00004651"/>
    </source>
</evidence>
<evidence type="ECO:0000259" key="12">
    <source>
        <dbReference type="PROSITE" id="PS50901"/>
    </source>
</evidence>
<evidence type="ECO:0000256" key="4">
    <source>
        <dbReference type="ARBA" id="ARBA00022737"/>
    </source>
</evidence>
<dbReference type="Pfam" id="PF01580">
    <property type="entry name" value="FtsK_SpoIIIE"/>
    <property type="match status" value="2"/>
</dbReference>